<sequence length="247" mass="29418">MMENEDLKKAFDFDLNIDFNERKYSKEVLKFVKNYSKKSGLEKLDFIEKGSKNYNPERFFNLINEIEHAFKKVEKKIDLQDRELNKSQEYGEKQIQERGKIQKNRDALKQAKDSWKINLNEYFKRFHSQKSFQLTVSTNDNPIEKPNKDKTKENWFIIGVKFATGEMQQMLKENTPPDVAEILGNKKGFRPYITSTLGTKKESLKYKDKNIYTRKKTDIELILDYCKKNNLIVCQEFKDEIKHIITD</sequence>
<reference evidence="1 2" key="1">
    <citation type="submission" date="2018-08" db="EMBL/GenBank/DDBJ databases">
        <title>Genomic Encyclopedia of Archaeal and Bacterial Type Strains, Phase II (KMG-II): from individual species to whole genera.</title>
        <authorList>
            <person name="Goeker M."/>
        </authorList>
    </citation>
    <scope>NUCLEOTIDE SEQUENCE [LARGE SCALE GENOMIC DNA]</scope>
    <source>
        <strain evidence="1 2">DSM 100880</strain>
    </source>
</reference>
<proteinExistence type="predicted"/>
<protein>
    <submittedName>
        <fullName evidence="1">Uncharacterized protein</fullName>
    </submittedName>
</protein>
<organism evidence="1 2">
    <name type="scientific">Flavobacterium aquicola</name>
    <dbReference type="NCBI Taxonomy" id="1682742"/>
    <lineage>
        <taxon>Bacteria</taxon>
        <taxon>Pseudomonadati</taxon>
        <taxon>Bacteroidota</taxon>
        <taxon>Flavobacteriia</taxon>
        <taxon>Flavobacteriales</taxon>
        <taxon>Flavobacteriaceae</taxon>
        <taxon>Flavobacterium</taxon>
    </lineage>
</organism>
<keyword evidence="2" id="KW-1185">Reference proteome</keyword>
<dbReference type="AlphaFoldDB" id="A0A3E0DY33"/>
<dbReference type="EMBL" id="QUNI01000026">
    <property type="protein sequence ID" value="REG90260.1"/>
    <property type="molecule type" value="Genomic_DNA"/>
</dbReference>
<gene>
    <name evidence="1" type="ORF">C8P67_12610</name>
</gene>
<comment type="caution">
    <text evidence="1">The sequence shown here is derived from an EMBL/GenBank/DDBJ whole genome shotgun (WGS) entry which is preliminary data.</text>
</comment>
<dbReference type="Proteomes" id="UP000257136">
    <property type="component" value="Unassembled WGS sequence"/>
</dbReference>
<evidence type="ECO:0000313" key="1">
    <source>
        <dbReference type="EMBL" id="REG90260.1"/>
    </source>
</evidence>
<dbReference type="OrthoDB" id="1414916at2"/>
<name>A0A3E0DY33_9FLAO</name>
<evidence type="ECO:0000313" key="2">
    <source>
        <dbReference type="Proteomes" id="UP000257136"/>
    </source>
</evidence>
<accession>A0A3E0DY33</accession>